<dbReference type="NCBIfam" id="TIGR00229">
    <property type="entry name" value="sensory_box"/>
    <property type="match status" value="1"/>
</dbReference>
<dbReference type="Proteomes" id="UP001244341">
    <property type="component" value="Chromosome 1b"/>
</dbReference>
<feature type="transmembrane region" description="Helical" evidence="4">
    <location>
        <begin position="1758"/>
        <end position="1777"/>
    </location>
</feature>
<reference evidence="6 7" key="1">
    <citation type="submission" date="2023-05" db="EMBL/GenBank/DDBJ databases">
        <title>A 100% complete, gapless, phased diploid assembly of the Scenedesmus obliquus UTEX 3031 genome.</title>
        <authorList>
            <person name="Biondi T.C."/>
            <person name="Hanschen E.R."/>
            <person name="Kwon T."/>
            <person name="Eng W."/>
            <person name="Kruse C.P.S."/>
            <person name="Koehler S.I."/>
            <person name="Kunde Y."/>
            <person name="Gleasner C.D."/>
            <person name="You Mak K.T."/>
            <person name="Polle J."/>
            <person name="Hovde B.T."/>
            <person name="Starkenburg S.R."/>
        </authorList>
    </citation>
    <scope>NUCLEOTIDE SEQUENCE [LARGE SCALE GENOMIC DNA]</scope>
    <source>
        <strain evidence="6 7">DOE0152z</strain>
    </source>
</reference>
<dbReference type="PANTHER" id="PTHR31600">
    <property type="entry name" value="TINY MACROCYSTS PROTEIN B-RELATED"/>
    <property type="match status" value="1"/>
</dbReference>
<keyword evidence="4" id="KW-1133">Transmembrane helix</keyword>
<feature type="region of interest" description="Disordered" evidence="3">
    <location>
        <begin position="1343"/>
        <end position="1502"/>
    </location>
</feature>
<feature type="domain" description="PAS" evidence="5">
    <location>
        <begin position="624"/>
        <end position="681"/>
    </location>
</feature>
<feature type="compositionally biased region" description="Polar residues" evidence="3">
    <location>
        <begin position="2325"/>
        <end position="2334"/>
    </location>
</feature>
<dbReference type="PROSITE" id="PS50112">
    <property type="entry name" value="PAS"/>
    <property type="match status" value="1"/>
</dbReference>
<feature type="transmembrane region" description="Helical" evidence="4">
    <location>
        <begin position="120"/>
        <end position="143"/>
    </location>
</feature>
<dbReference type="InterPro" id="IPR057352">
    <property type="entry name" value="TPR_TmcB/C"/>
</dbReference>
<dbReference type="CDD" id="cd00130">
    <property type="entry name" value="PAS"/>
    <property type="match status" value="1"/>
</dbReference>
<feature type="compositionally biased region" description="Gly residues" evidence="3">
    <location>
        <begin position="2307"/>
        <end position="2316"/>
    </location>
</feature>
<feature type="transmembrane region" description="Helical" evidence="4">
    <location>
        <begin position="343"/>
        <end position="368"/>
    </location>
</feature>
<evidence type="ECO:0000313" key="7">
    <source>
        <dbReference type="Proteomes" id="UP001244341"/>
    </source>
</evidence>
<evidence type="ECO:0000256" key="1">
    <source>
        <dbReference type="ARBA" id="ARBA00022543"/>
    </source>
</evidence>
<protein>
    <recommendedName>
        <fullName evidence="5">PAS domain-containing protein</fullName>
    </recommendedName>
</protein>
<organism evidence="6 7">
    <name type="scientific">Tetradesmus obliquus</name>
    <name type="common">Green alga</name>
    <name type="synonym">Acutodesmus obliquus</name>
    <dbReference type="NCBI Taxonomy" id="3088"/>
    <lineage>
        <taxon>Eukaryota</taxon>
        <taxon>Viridiplantae</taxon>
        <taxon>Chlorophyta</taxon>
        <taxon>core chlorophytes</taxon>
        <taxon>Chlorophyceae</taxon>
        <taxon>CS clade</taxon>
        <taxon>Sphaeropleales</taxon>
        <taxon>Scenedesmaceae</taxon>
        <taxon>Tetradesmus</taxon>
    </lineage>
</organism>
<keyword evidence="1" id="KW-0157">Chromophore</keyword>
<feature type="transmembrane region" description="Helical" evidence="4">
    <location>
        <begin position="271"/>
        <end position="288"/>
    </location>
</feature>
<keyword evidence="1" id="KW-0675">Receptor</keyword>
<feature type="transmembrane region" description="Helical" evidence="4">
    <location>
        <begin position="1931"/>
        <end position="1949"/>
    </location>
</feature>
<keyword evidence="7" id="KW-1185">Reference proteome</keyword>
<gene>
    <name evidence="6" type="ORF">OEZ85_007755</name>
</gene>
<feature type="compositionally biased region" description="Low complexity" evidence="3">
    <location>
        <begin position="2286"/>
        <end position="2306"/>
    </location>
</feature>
<dbReference type="InterPro" id="IPR052994">
    <property type="entry name" value="Tiny_macrocysts_regulators"/>
</dbReference>
<evidence type="ECO:0000256" key="3">
    <source>
        <dbReference type="SAM" id="MobiDB-lite"/>
    </source>
</evidence>
<dbReference type="Pfam" id="PF25474">
    <property type="entry name" value="TPR_TmcB"/>
    <property type="match status" value="1"/>
</dbReference>
<evidence type="ECO:0000313" key="6">
    <source>
        <dbReference type="EMBL" id="WIA08313.1"/>
    </source>
</evidence>
<dbReference type="Gene3D" id="3.30.450.20">
    <property type="entry name" value="PAS domain"/>
    <property type="match status" value="1"/>
</dbReference>
<feature type="region of interest" description="Disordered" evidence="3">
    <location>
        <begin position="1812"/>
        <end position="1869"/>
    </location>
</feature>
<evidence type="ECO:0000259" key="5">
    <source>
        <dbReference type="PROSITE" id="PS50112"/>
    </source>
</evidence>
<evidence type="ECO:0000256" key="2">
    <source>
        <dbReference type="ARBA" id="ARBA00022606"/>
    </source>
</evidence>
<feature type="compositionally biased region" description="Basic and acidic residues" evidence="3">
    <location>
        <begin position="1838"/>
        <end position="1848"/>
    </location>
</feature>
<sequence>MERQSSFGSTSSAGSAFTSRSATTKLVNEAEKEQGIDNNGHSLLTALFGALYTLAKEKINDSANVAMLAIWVDFLMIFTLLLMPEYPWLVQSDLWLYKVFYYIQIHLPIANAGYKFYLVVFYILAGILFISVAICIWVGWCFMNDNFPFLWPIKVARVVVSLFVSMFYIASLNIFLMACACKKDEYTHKWLHLVWHNECFSLPHLIHVAFSITSGVVFFTVALLLVLGDHELEPMSKSLLAAPHSMCELRALLCKTLITIADIIFKPAPHIQVVMYCIACGLLFYYHARMVPHYVPWINVLRGGLNAVLAWVALLACILSYTVEWEYDHGHPVWHAEEYRRTMTVVMAVGVPVMFIVGAGICWLRLVYAWRTALKFKQLPAGVKPRSIHRFTSEFDVEVASRIGRVWDEDGVLDAAATEIAENVLKAGVAMKPNSVFLHIVYSNYLIDVRHNHQLGWNHLEQAKKLEPNLSYQFSIFTRGQEHKQKAAGGGSGNNESVDLVSYVEFQKNYRALLVYHKASLVATRDFWRLLTREVIPMERLGHSFKRIDEMELMAEKTYKLVLDRYPTNAKLLKSYGKFLERVKNDPWGAARYYAEAEKQEELAESNATELNIGDGEITVDDKSAIVTINAQGIIQLANKVACAMFGYNKGELEGKNVNCLMPQPFSMRHNSYLNNYITTGHAKLLDVTREVVALHKDRYVFPVTLTVSKLSGSGAETTFMSVLKEAAEGDTDTIRAWLLISGTMLCADQSFLDYAGWSPGELVGRAFSSLGADSSELDDLVASCANYTEQELKAGAVQIKTTIRHKYAQDVPVSIKFEMGGTESQRVLVAVMKKLSETVPMAAFDHKGRCVFANTPLASMLGFKLSVLRTKEISQLLPQPYGRLHMKWITEAVSMSARQTPNSCRNSNTSIMLSSNGTPVYVKTDIIAQNASAAAHSQVDGSSESVWAVKVTRSTKEAMLSERRMQLLVASDGRILWATPASPAALFGLEPQALVGQKLQGIIDLFAEYCLGLVSGDIAAALAALLSRTANRPGSSWRVGVGATAAAAVEQQQAREADLLSLTAKSALTSTADSKRLMVRQVSARSRLKAAIMTVSMPTDDVVPEEVLIAAGEEAAVVLDLWRADMLLGVAEVVEGCTLVRVEPSVGLLLGVNSSRMLNSTLNKWLNLPADSTTDDLMGTKGTKKGGLKSSRVRKIGPRLMVNSVHEDRRPVTIVVQACMKEGSHDDRLMLALKVSKPLTGAPGVLAALITSEAAGLSAAGWSGGPVDGLGTVGELVNLSGAGGLGGPLPEGVPALNMSQVGLGSAPGEMDLLGTNTHRATHRSNADSTMMATARMVEVDLNETGGSKSPRKKGRAPAVLVGDASDDEGEMGLMARTPAVREMAVSSGSEQEEEGTRSPRKGGSSKKKKKGKHMTEEEMEAMQGAKGARKAKEWLDSGFGGYKREPDEGGLALPGAVDDGDGPIQLVRGRHSEDDNGQSDAASDPGQGKPGAAGGAPAGEAASASEASASIVGDGGAVSDYSRGKRLRKLVRLLSSKAATQVVTGFRVKMVLLAAFILVLHTGSFAALMGLVRSQVAYETDMGAAGEVMDALHRVLTYATVLEAAERGYGFTQADIPALAEEMRTSINRFQTAHQGLYLGFNGLRSIKSKEMHALWHNPGLPVTLYNHATDPTRPSNDTMSLFNLGSVFVDAATAVEYAALHPDSVQAQGVPLALNRQWNFLQTNGPGIMAESYLRSLDYTILQGQKSISQLQMAELILLVIEGACVILIAVSYVVRLLSTISMHRQALFSVFLAIPHGYLRTLASKSVSIGDDDEEDEDDKVMQAAEAKRQKKKKQDAEDNAREEGNLSIAGKGPGTDGGPPTASKRNRKASFALEGGDATVVVNATQGGASSFTAKGLKGAEEDKEKLFNGKQLTTSAASAYKLSTPFVLWGILVVILYAVSYAQFNGVSDHMVVIKLMQRSLAQSTRLTYFATRASLEPNPAKVAALQPVLEHESALLDDVYVAALYGGTTLPDSLLDGAHDVTAGGLFENSPHKKYLFQYVGCMRADKATCLPEGSPFYAVSTHGLDPMVQRLRMEAELMSMEPPANVTPSSPRFDFVWKVAFNDMHDGMTQLTSLILHQIGQKYDSQRNTHVILLLVMLVAGGVFLVMMLRPFLKHISKESRRCAELLAQLPPDMDVEGMVAATWSVVKQERILAERSGKSFINAIGGSTLLNRLSFIGGPRPIFSQPQLGPPPLLGGKSNRMLGSAAGGEDEEDRLFSPRQQTSSGAFKAGAGPGGPFRGSSSGPAAARGRGSELALAGGSSGPGAEGGGMRRRNVQAGYSSRSGKSPSKHAVFPVEDDE</sequence>
<keyword evidence="4" id="KW-0812">Transmembrane</keyword>
<evidence type="ECO:0000256" key="4">
    <source>
        <dbReference type="SAM" id="Phobius"/>
    </source>
</evidence>
<feature type="region of interest" description="Disordered" evidence="3">
    <location>
        <begin position="2234"/>
        <end position="2347"/>
    </location>
</feature>
<feature type="transmembrane region" description="Helical" evidence="4">
    <location>
        <begin position="1551"/>
        <end position="1573"/>
    </location>
</feature>
<proteinExistence type="predicted"/>
<feature type="transmembrane region" description="Helical" evidence="4">
    <location>
        <begin position="205"/>
        <end position="227"/>
    </location>
</feature>
<feature type="transmembrane region" description="Helical" evidence="4">
    <location>
        <begin position="63"/>
        <end position="83"/>
    </location>
</feature>
<name>A0ABY8TLD0_TETOB</name>
<dbReference type="SMART" id="SM00091">
    <property type="entry name" value="PAS"/>
    <property type="match status" value="4"/>
</dbReference>
<dbReference type="InterPro" id="IPR000014">
    <property type="entry name" value="PAS"/>
</dbReference>
<keyword evidence="2" id="KW-0716">Sensory transduction</keyword>
<feature type="transmembrane region" description="Helical" evidence="4">
    <location>
        <begin position="155"/>
        <end position="176"/>
    </location>
</feature>
<feature type="transmembrane region" description="Helical" evidence="4">
    <location>
        <begin position="300"/>
        <end position="323"/>
    </location>
</feature>
<dbReference type="Pfam" id="PF13426">
    <property type="entry name" value="PAS_9"/>
    <property type="match status" value="1"/>
</dbReference>
<dbReference type="EMBL" id="CP126208">
    <property type="protein sequence ID" value="WIA08313.1"/>
    <property type="molecule type" value="Genomic_DNA"/>
</dbReference>
<dbReference type="SUPFAM" id="SSF55785">
    <property type="entry name" value="PYP-like sensor domain (PAS domain)"/>
    <property type="match status" value="1"/>
</dbReference>
<dbReference type="PANTHER" id="PTHR31600:SF2">
    <property type="entry name" value="GAMETE ENRICHED GENE 10 PROTEIN-RELATED"/>
    <property type="match status" value="1"/>
</dbReference>
<keyword evidence="1" id="KW-0600">Photoreceptor protein</keyword>
<accession>A0ABY8TLD0</accession>
<keyword evidence="4" id="KW-0472">Membrane</keyword>
<feature type="compositionally biased region" description="Basic residues" evidence="3">
    <location>
        <begin position="1399"/>
        <end position="1413"/>
    </location>
</feature>
<feature type="compositionally biased region" description="Gly residues" evidence="3">
    <location>
        <begin position="1489"/>
        <end position="1498"/>
    </location>
</feature>
<dbReference type="InterPro" id="IPR035965">
    <property type="entry name" value="PAS-like_dom_sf"/>
</dbReference>
<feature type="compositionally biased region" description="Acidic residues" evidence="3">
    <location>
        <begin position="1813"/>
        <end position="1822"/>
    </location>
</feature>
<feature type="transmembrane region" description="Helical" evidence="4">
    <location>
        <begin position="2138"/>
        <end position="2160"/>
    </location>
</feature>